<dbReference type="Proteomes" id="UP000092731">
    <property type="component" value="Unassembled WGS sequence"/>
</dbReference>
<feature type="non-terminal residue" evidence="1">
    <location>
        <position position="20"/>
    </location>
</feature>
<accession>A0A161M6X9</accession>
<protein>
    <submittedName>
        <fullName evidence="1">Uncharacterized protein</fullName>
    </submittedName>
</protein>
<proteinExistence type="predicted"/>
<reference evidence="2" key="1">
    <citation type="submission" date="2016-05" db="EMBL/GenBank/DDBJ databases">
        <title>Draft genome sequences of four strains of Ehrlichia ruminantium, a tick-borne pathogen of ruminants, isolated from Zimbabwe, The Gambia and Ghana.</title>
        <authorList>
            <person name="Nakao R."/>
            <person name="Jongejan F."/>
            <person name="Sugimoto C."/>
        </authorList>
    </citation>
    <scope>NUCLEOTIDE SEQUENCE [LARGE SCALE GENOMIC DNA]</scope>
    <source>
        <strain evidence="2">Pokoase 417</strain>
    </source>
</reference>
<dbReference type="AlphaFoldDB" id="A0A161M6X9"/>
<sequence>MHTLINLSEERLCNENLYIK</sequence>
<comment type="caution">
    <text evidence="1">The sequence shown here is derived from an EMBL/GenBank/DDBJ whole genome shotgun (WGS) entry which is preliminary data.</text>
</comment>
<evidence type="ECO:0000313" key="2">
    <source>
        <dbReference type="Proteomes" id="UP000092731"/>
    </source>
</evidence>
<gene>
    <name evidence="1" type="ORF">EHRUM3_03820</name>
</gene>
<evidence type="ECO:0000313" key="1">
    <source>
        <dbReference type="EMBL" id="GAT78169.1"/>
    </source>
</evidence>
<dbReference type="EMBL" id="BDDM01000121">
    <property type="protein sequence ID" value="GAT78169.1"/>
    <property type="molecule type" value="Genomic_DNA"/>
</dbReference>
<organism evidence="1 2">
    <name type="scientific">Ehrlichia ruminantium</name>
    <name type="common">heartwater rickettsia</name>
    <name type="synonym">Cowdria ruminantium</name>
    <dbReference type="NCBI Taxonomy" id="779"/>
    <lineage>
        <taxon>Bacteria</taxon>
        <taxon>Pseudomonadati</taxon>
        <taxon>Pseudomonadota</taxon>
        <taxon>Alphaproteobacteria</taxon>
        <taxon>Rickettsiales</taxon>
        <taxon>Anaplasmataceae</taxon>
        <taxon>Ehrlichia</taxon>
    </lineage>
</organism>
<name>A0A161M6X9_EHRRU</name>